<proteinExistence type="predicted"/>
<protein>
    <submittedName>
        <fullName evidence="5">Thioredoxin</fullName>
    </submittedName>
</protein>
<evidence type="ECO:0000313" key="5">
    <source>
        <dbReference type="EMBL" id="EJW87007.1"/>
    </source>
</evidence>
<evidence type="ECO:0000256" key="3">
    <source>
        <dbReference type="PIRSR" id="PIRSR000077-4"/>
    </source>
</evidence>
<dbReference type="AlphaFoldDB" id="J9FBQ6"/>
<dbReference type="Proteomes" id="UP000004810">
    <property type="component" value="Unassembled WGS sequence"/>
</dbReference>
<feature type="non-terminal residue" evidence="5">
    <location>
        <position position="83"/>
    </location>
</feature>
<dbReference type="EMBL" id="ADBV01000528">
    <property type="protein sequence ID" value="EJW87007.1"/>
    <property type="molecule type" value="Genomic_DNA"/>
</dbReference>
<keyword evidence="1 3" id="KW-1015">Disulfide bond</keyword>
<keyword evidence="3" id="KW-0676">Redox-active center</keyword>
<evidence type="ECO:0000259" key="4">
    <source>
        <dbReference type="PROSITE" id="PS51352"/>
    </source>
</evidence>
<reference evidence="6" key="1">
    <citation type="submission" date="2012-08" db="EMBL/GenBank/DDBJ databases">
        <title>The Genome Sequence of Wuchereria bancrofti.</title>
        <authorList>
            <person name="Nutman T.B."/>
            <person name="Fink D.L."/>
            <person name="Russ C."/>
            <person name="Young S."/>
            <person name="Zeng Q."/>
            <person name="Koehrsen M."/>
            <person name="Alvarado L."/>
            <person name="Berlin A."/>
            <person name="Chapman S.B."/>
            <person name="Chen Z."/>
            <person name="Freedman E."/>
            <person name="Gellesch M."/>
            <person name="Goldberg J."/>
            <person name="Griggs A."/>
            <person name="Gujja S."/>
            <person name="Heilman E.R."/>
            <person name="Heiman D."/>
            <person name="Hepburn T."/>
            <person name="Howarth C."/>
            <person name="Jen D."/>
            <person name="Larson L."/>
            <person name="Lewis B."/>
            <person name="Mehta T."/>
            <person name="Park D."/>
            <person name="Pearson M."/>
            <person name="Roberts A."/>
            <person name="Saif S."/>
            <person name="Shea T."/>
            <person name="Shenoy N."/>
            <person name="Sisk P."/>
            <person name="Stolte C."/>
            <person name="Sykes S."/>
            <person name="Walk T."/>
            <person name="White J."/>
            <person name="Yandava C."/>
            <person name="Haas B."/>
            <person name="Henn M.R."/>
            <person name="Nusbaum C."/>
            <person name="Birren B."/>
        </authorList>
    </citation>
    <scope>NUCLEOTIDE SEQUENCE [LARGE SCALE GENOMIC DNA]</scope>
    <source>
        <strain evidence="6">NA</strain>
    </source>
</reference>
<evidence type="ECO:0000313" key="6">
    <source>
        <dbReference type="Proteomes" id="UP000004810"/>
    </source>
</evidence>
<dbReference type="PRINTS" id="PR00421">
    <property type="entry name" value="THIOREDOXIN"/>
</dbReference>
<evidence type="ECO:0000256" key="2">
    <source>
        <dbReference type="PIRSR" id="PIRSR000077-1"/>
    </source>
</evidence>
<feature type="site" description="Contributes to redox potential value" evidence="2">
    <location>
        <position position="34"/>
    </location>
</feature>
<comment type="caution">
    <text evidence="5">The sequence shown here is derived from an EMBL/GenBank/DDBJ whole genome shotgun (WGS) entry which is preliminary data.</text>
</comment>
<feature type="site" description="Deprotonates C-terminal active site Cys" evidence="2">
    <location>
        <position position="27"/>
    </location>
</feature>
<name>J9FBQ6_WUCBA</name>
<feature type="active site" description="Nucleophile" evidence="2">
    <location>
        <position position="36"/>
    </location>
</feature>
<accession>J9FBQ6</accession>
<feature type="disulfide bond" description="Redox-active" evidence="3">
    <location>
        <begin position="33"/>
        <end position="36"/>
    </location>
</feature>
<dbReference type="Gene3D" id="3.40.30.10">
    <property type="entry name" value="Glutaredoxin"/>
    <property type="match status" value="1"/>
</dbReference>
<feature type="site" description="Contributes to redox potential value" evidence="2">
    <location>
        <position position="35"/>
    </location>
</feature>
<sequence length="83" mass="9273">MVVHCCNSDAEFHEFLANAGAKPVIVDFYAIWCGPCRRIAPVFEQLSNQYLNVAFVKVDVDKAKDLSTLQGVTAMPTFIVYMN</sequence>
<dbReference type="PANTHER" id="PTHR46115">
    <property type="entry name" value="THIOREDOXIN-LIKE PROTEIN 1"/>
    <property type="match status" value="1"/>
</dbReference>
<dbReference type="InterPro" id="IPR036249">
    <property type="entry name" value="Thioredoxin-like_sf"/>
</dbReference>
<dbReference type="PROSITE" id="PS51352">
    <property type="entry name" value="THIOREDOXIN_2"/>
    <property type="match status" value="1"/>
</dbReference>
<dbReference type="InterPro" id="IPR017937">
    <property type="entry name" value="Thioredoxin_CS"/>
</dbReference>
<dbReference type="PIRSF" id="PIRSF000077">
    <property type="entry name" value="Thioredoxin"/>
    <property type="match status" value="1"/>
</dbReference>
<evidence type="ECO:0000256" key="1">
    <source>
        <dbReference type="ARBA" id="ARBA00023157"/>
    </source>
</evidence>
<feature type="domain" description="Thioredoxin" evidence="4">
    <location>
        <begin position="1"/>
        <end position="83"/>
    </location>
</feature>
<dbReference type="SUPFAM" id="SSF52833">
    <property type="entry name" value="Thioredoxin-like"/>
    <property type="match status" value="1"/>
</dbReference>
<dbReference type="InterPro" id="IPR013766">
    <property type="entry name" value="Thioredoxin_domain"/>
</dbReference>
<dbReference type="Pfam" id="PF00085">
    <property type="entry name" value="Thioredoxin"/>
    <property type="match status" value="1"/>
</dbReference>
<organism evidence="5 6">
    <name type="scientific">Wuchereria bancrofti</name>
    <dbReference type="NCBI Taxonomy" id="6293"/>
    <lineage>
        <taxon>Eukaryota</taxon>
        <taxon>Metazoa</taxon>
        <taxon>Ecdysozoa</taxon>
        <taxon>Nematoda</taxon>
        <taxon>Chromadorea</taxon>
        <taxon>Rhabditida</taxon>
        <taxon>Spirurina</taxon>
        <taxon>Spiruromorpha</taxon>
        <taxon>Filarioidea</taxon>
        <taxon>Onchocercidae</taxon>
        <taxon>Wuchereria</taxon>
    </lineage>
</organism>
<dbReference type="InterPro" id="IPR005746">
    <property type="entry name" value="Thioredoxin"/>
</dbReference>
<gene>
    <name evidence="5" type="ORF">WUBG_02084</name>
</gene>
<dbReference type="PROSITE" id="PS00194">
    <property type="entry name" value="THIOREDOXIN_1"/>
    <property type="match status" value="1"/>
</dbReference>
<dbReference type="CDD" id="cd02947">
    <property type="entry name" value="TRX_family"/>
    <property type="match status" value="1"/>
</dbReference>
<dbReference type="GO" id="GO:0015035">
    <property type="term" value="F:protein-disulfide reductase activity"/>
    <property type="evidence" value="ECO:0007669"/>
    <property type="project" value="InterPro"/>
</dbReference>
<feature type="active site" description="Nucleophile" evidence="2">
    <location>
        <position position="33"/>
    </location>
</feature>